<reference evidence="3 4" key="1">
    <citation type="submission" date="2015-05" db="EMBL/GenBank/DDBJ databases">
        <authorList>
            <person name="Tang B."/>
            <person name="Yu Y."/>
        </authorList>
    </citation>
    <scope>NUCLEOTIDE SEQUENCE [LARGE SCALE GENOMIC DNA]</scope>
    <source>
        <strain evidence="3 4">DSM 7029</strain>
    </source>
</reference>
<dbReference type="PATRIC" id="fig|413882.6.peg.1019"/>
<evidence type="ECO:0000259" key="2">
    <source>
        <dbReference type="SMART" id="SM01321"/>
    </source>
</evidence>
<sequence>MSVAGLPHHIVQQAHHGLTVFDTDADYQAYLDALRESALTYGVAIHAYVLLPTGVQILGTPADPQALSRMMQALGRRYVGWHNRSRGRSGTLWEGRFRATVLEAETYLLPAMVFIDTAPARAQPPAEPAEWRWSSRAHHVGRRSEPFLTSHRLYWSLGNTPFDREARYQALLETGLGASMIRKITDASWKGWVLGSAGFTAQLAAQVPRPLQPRPRGRPKKVDKPVPN</sequence>
<dbReference type="InterPro" id="IPR036515">
    <property type="entry name" value="Transposase_17_sf"/>
</dbReference>
<name>A0A0G3BE10_9BURK</name>
<dbReference type="KEGG" id="pbh:AAW51_0963"/>
<dbReference type="AlphaFoldDB" id="A0A0G3BE10"/>
<dbReference type="Gene3D" id="3.30.70.1290">
    <property type="entry name" value="Transposase IS200-like"/>
    <property type="match status" value="1"/>
</dbReference>
<dbReference type="GO" id="GO:0003677">
    <property type="term" value="F:DNA binding"/>
    <property type="evidence" value="ECO:0007669"/>
    <property type="project" value="InterPro"/>
</dbReference>
<accession>A0A0G3BE10</accession>
<feature type="region of interest" description="Disordered" evidence="1">
    <location>
        <begin position="206"/>
        <end position="228"/>
    </location>
</feature>
<gene>
    <name evidence="3" type="ORF">AAW51_0963</name>
</gene>
<dbReference type="GO" id="GO:0004803">
    <property type="term" value="F:transposase activity"/>
    <property type="evidence" value="ECO:0007669"/>
    <property type="project" value="InterPro"/>
</dbReference>
<dbReference type="InterPro" id="IPR002686">
    <property type="entry name" value="Transposase_17"/>
</dbReference>
<dbReference type="PANTHER" id="PTHR34322:SF2">
    <property type="entry name" value="TRANSPOSASE IS200-LIKE DOMAIN-CONTAINING PROTEIN"/>
    <property type="match status" value="1"/>
</dbReference>
<dbReference type="SMART" id="SM01321">
    <property type="entry name" value="Y1_Tnp"/>
    <property type="match status" value="1"/>
</dbReference>
<evidence type="ECO:0000256" key="1">
    <source>
        <dbReference type="SAM" id="MobiDB-lite"/>
    </source>
</evidence>
<proteinExistence type="predicted"/>
<organism evidence="3 4">
    <name type="scientific">Caldimonas brevitalea</name>
    <dbReference type="NCBI Taxonomy" id="413882"/>
    <lineage>
        <taxon>Bacteria</taxon>
        <taxon>Pseudomonadati</taxon>
        <taxon>Pseudomonadota</taxon>
        <taxon>Betaproteobacteria</taxon>
        <taxon>Burkholderiales</taxon>
        <taxon>Sphaerotilaceae</taxon>
        <taxon>Caldimonas</taxon>
    </lineage>
</organism>
<dbReference type="Proteomes" id="UP000035352">
    <property type="component" value="Chromosome"/>
</dbReference>
<evidence type="ECO:0000313" key="4">
    <source>
        <dbReference type="Proteomes" id="UP000035352"/>
    </source>
</evidence>
<evidence type="ECO:0000313" key="3">
    <source>
        <dbReference type="EMBL" id="AKJ27654.1"/>
    </source>
</evidence>
<dbReference type="SUPFAM" id="SSF143422">
    <property type="entry name" value="Transposase IS200-like"/>
    <property type="match status" value="1"/>
</dbReference>
<dbReference type="EMBL" id="CP011371">
    <property type="protein sequence ID" value="AKJ27654.1"/>
    <property type="molecule type" value="Genomic_DNA"/>
</dbReference>
<protein>
    <submittedName>
        <fullName evidence="3">Transposase</fullName>
    </submittedName>
</protein>
<dbReference type="STRING" id="413882.AAW51_0963"/>
<keyword evidence="4" id="KW-1185">Reference proteome</keyword>
<feature type="domain" description="Transposase IS200-like" evidence="2">
    <location>
        <begin position="3"/>
        <end position="118"/>
    </location>
</feature>
<dbReference type="GO" id="GO:0006313">
    <property type="term" value="P:DNA transposition"/>
    <property type="evidence" value="ECO:0007669"/>
    <property type="project" value="InterPro"/>
</dbReference>
<dbReference type="PANTHER" id="PTHR34322">
    <property type="entry name" value="TRANSPOSASE, Y1_TNP DOMAIN-CONTAINING"/>
    <property type="match status" value="1"/>
</dbReference>